<feature type="transmembrane region" description="Helical" evidence="2">
    <location>
        <begin position="107"/>
        <end position="124"/>
    </location>
</feature>
<evidence type="ECO:0000313" key="3">
    <source>
        <dbReference type="EMBL" id="CAB4904160.1"/>
    </source>
</evidence>
<organism evidence="3">
    <name type="scientific">freshwater metagenome</name>
    <dbReference type="NCBI Taxonomy" id="449393"/>
    <lineage>
        <taxon>unclassified sequences</taxon>
        <taxon>metagenomes</taxon>
        <taxon>ecological metagenomes</taxon>
    </lineage>
</organism>
<feature type="transmembrane region" description="Helical" evidence="2">
    <location>
        <begin position="155"/>
        <end position="175"/>
    </location>
</feature>
<proteinExistence type="predicted"/>
<evidence type="ECO:0000256" key="1">
    <source>
        <dbReference type="SAM" id="MobiDB-lite"/>
    </source>
</evidence>
<gene>
    <name evidence="3" type="ORF">UFOPK3609_00441</name>
</gene>
<feature type="transmembrane region" description="Helical" evidence="2">
    <location>
        <begin position="206"/>
        <end position="225"/>
    </location>
</feature>
<feature type="transmembrane region" description="Helical" evidence="2">
    <location>
        <begin position="548"/>
        <end position="571"/>
    </location>
</feature>
<feature type="transmembrane region" description="Helical" evidence="2">
    <location>
        <begin position="22"/>
        <end position="42"/>
    </location>
</feature>
<reference evidence="3" key="1">
    <citation type="submission" date="2020-05" db="EMBL/GenBank/DDBJ databases">
        <authorList>
            <person name="Chiriac C."/>
            <person name="Salcher M."/>
            <person name="Ghai R."/>
            <person name="Kavagutti S V."/>
        </authorList>
    </citation>
    <scope>NUCLEOTIDE SEQUENCE</scope>
</reference>
<keyword evidence="2" id="KW-1133">Transmembrane helix</keyword>
<keyword evidence="2" id="KW-0472">Membrane</keyword>
<dbReference type="AlphaFoldDB" id="A0A6J7GI98"/>
<dbReference type="EMBL" id="CAFBMQ010000042">
    <property type="protein sequence ID" value="CAB4904160.1"/>
    <property type="molecule type" value="Genomic_DNA"/>
</dbReference>
<feature type="region of interest" description="Disordered" evidence="1">
    <location>
        <begin position="599"/>
        <end position="641"/>
    </location>
</feature>
<feature type="transmembrane region" description="Helical" evidence="2">
    <location>
        <begin position="182"/>
        <end position="200"/>
    </location>
</feature>
<accession>A0A6J7GI98</accession>
<feature type="transmembrane region" description="Helical" evidence="2">
    <location>
        <begin position="515"/>
        <end position="536"/>
    </location>
</feature>
<sequence>MADRSRTGERVGSPRRATAPPLVAWSAALLVVAVVSVGTVLLRRRIIGPLGRSPYDGLLHIRQARSLVDGDWLGSYDNLTMVKAPGYSLFLAACHELGVSAKDAEQVVVLLAALAIAACVLATTRRLVWATPVFVVCACDPIYLSTWSADYGRDALFSSITLLVVALLFLTGHLAGRSQGSLWALLPAGLGGAALAAYLLTREEGITVLPVAVAALLASPALRVLRSRSWSRRPSARGLAGLARRVVPAALVLVLATGAPVAAVLAENEAHYGVATTSELAGGAFQGAYAQWQRVEAGPSLPRIPISEEQRRAVYPFSEAARTLEPSLEDPMNQWRTSGCTTPPDCDYAGGWITWALRDAAADAGFFGSAAQSQEFFERLGREIRAACDDGRLTCRAEVPGTLAPLQRVSVTEVAEAFLHLTVSVLSSKDEFWQENRVPWGGVEQRSEYVAVDLGLPVTGAGSQTQMLDYTAHAWQYRALSTGYEVAFPIGVALGLVVVLALVGTARGRRSAGPLTALALVLLFGAVLRIALISVIHVADYDADQPRYLYPAQILLMAFSAVAIVEGLRVLAGRRRDPARADAAPPEPVCGRTVVGMATGGAGTDHRQEDGEDRADATTPLRMLAGVGTGDRVGHPLPPRR</sequence>
<feature type="transmembrane region" description="Helical" evidence="2">
    <location>
        <begin position="246"/>
        <end position="266"/>
    </location>
</feature>
<feature type="transmembrane region" description="Helical" evidence="2">
    <location>
        <begin position="486"/>
        <end position="503"/>
    </location>
</feature>
<evidence type="ECO:0000256" key="2">
    <source>
        <dbReference type="SAM" id="Phobius"/>
    </source>
</evidence>
<name>A0A6J7GI98_9ZZZZ</name>
<protein>
    <submittedName>
        <fullName evidence="3">Unannotated protein</fullName>
    </submittedName>
</protein>
<keyword evidence="2" id="KW-0812">Transmembrane</keyword>